<comment type="caution">
    <text evidence="1">The sequence shown here is derived from an EMBL/GenBank/DDBJ whole genome shotgun (WGS) entry which is preliminary data.</text>
</comment>
<dbReference type="Gene3D" id="3.10.20.30">
    <property type="match status" value="1"/>
</dbReference>
<name>A0A919RGD1_9ACTN</name>
<dbReference type="InterPro" id="IPR012675">
    <property type="entry name" value="Beta-grasp_dom_sf"/>
</dbReference>
<proteinExistence type="predicted"/>
<reference evidence="1" key="1">
    <citation type="submission" date="2021-01" db="EMBL/GenBank/DDBJ databases">
        <title>Whole genome shotgun sequence of Sinosporangium siamense NBRC 109515.</title>
        <authorList>
            <person name="Komaki H."/>
            <person name="Tamura T."/>
        </authorList>
    </citation>
    <scope>NUCLEOTIDE SEQUENCE</scope>
    <source>
        <strain evidence="1">NBRC 109515</strain>
    </source>
</reference>
<accession>A0A919RGD1</accession>
<dbReference type="EMBL" id="BOOW01000022">
    <property type="protein sequence ID" value="GII93396.1"/>
    <property type="molecule type" value="Genomic_DNA"/>
</dbReference>
<dbReference type="RefSeq" id="WP_204026817.1">
    <property type="nucleotide sequence ID" value="NZ_BOOW01000022.1"/>
</dbReference>
<dbReference type="InterPro" id="IPR016155">
    <property type="entry name" value="Mopterin_synth/thiamin_S_b"/>
</dbReference>
<dbReference type="Proteomes" id="UP000606172">
    <property type="component" value="Unassembled WGS sequence"/>
</dbReference>
<sequence>MPKVTIRYWAAARSAAGTAEEVFEAATLAELLGEATRGRADLARVVGLSSLLIDGAPVGTRDPAAMVLQEGAAIEVLPPYAGG</sequence>
<dbReference type="AlphaFoldDB" id="A0A919RGD1"/>
<evidence type="ECO:0000313" key="1">
    <source>
        <dbReference type="EMBL" id="GII93396.1"/>
    </source>
</evidence>
<protein>
    <submittedName>
        <fullName evidence="1">Thiamine biosynthesis protein ThiS</fullName>
    </submittedName>
</protein>
<gene>
    <name evidence="1" type="ORF">Ssi02_36270</name>
</gene>
<dbReference type="SUPFAM" id="SSF54285">
    <property type="entry name" value="MoaD/ThiS"/>
    <property type="match status" value="1"/>
</dbReference>
<evidence type="ECO:0000313" key="2">
    <source>
        <dbReference type="Proteomes" id="UP000606172"/>
    </source>
</evidence>
<keyword evidence="2" id="KW-1185">Reference proteome</keyword>
<organism evidence="1 2">
    <name type="scientific">Sinosporangium siamense</name>
    <dbReference type="NCBI Taxonomy" id="1367973"/>
    <lineage>
        <taxon>Bacteria</taxon>
        <taxon>Bacillati</taxon>
        <taxon>Actinomycetota</taxon>
        <taxon>Actinomycetes</taxon>
        <taxon>Streptosporangiales</taxon>
        <taxon>Streptosporangiaceae</taxon>
        <taxon>Sinosporangium</taxon>
    </lineage>
</organism>